<evidence type="ECO:0000313" key="9">
    <source>
        <dbReference type="EMBL" id="GAA4447333.1"/>
    </source>
</evidence>
<dbReference type="Gene3D" id="1.20.5.1030">
    <property type="entry name" value="Preprotein translocase secy subunit"/>
    <property type="match status" value="1"/>
</dbReference>
<comment type="function">
    <text evidence="8">Essential subunit of the Sec protein translocation channel SecYEG. Clamps together the 2 halves of SecY. May contact the channel plug during translocation.</text>
</comment>
<evidence type="ECO:0000256" key="8">
    <source>
        <dbReference type="HAMAP-Rule" id="MF_00422"/>
    </source>
</evidence>
<evidence type="ECO:0000256" key="7">
    <source>
        <dbReference type="ARBA" id="ARBA00023136"/>
    </source>
</evidence>
<dbReference type="RefSeq" id="WP_345032890.1">
    <property type="nucleotide sequence ID" value="NZ_BAABEY010000036.1"/>
</dbReference>
<feature type="transmembrane region" description="Helical" evidence="8">
    <location>
        <begin position="32"/>
        <end position="52"/>
    </location>
</feature>
<comment type="similarity">
    <text evidence="8">Belongs to the SecE/SEC61-gamma family.</text>
</comment>
<dbReference type="HAMAP" id="MF_00422">
    <property type="entry name" value="SecE"/>
    <property type="match status" value="1"/>
</dbReference>
<keyword evidence="3 8" id="KW-0812">Transmembrane</keyword>
<evidence type="ECO:0000256" key="3">
    <source>
        <dbReference type="ARBA" id="ARBA00022692"/>
    </source>
</evidence>
<keyword evidence="5 8" id="KW-1133">Transmembrane helix</keyword>
<organism evidence="9 10">
    <name type="scientific">Ravibacter arvi</name>
    <dbReference type="NCBI Taxonomy" id="2051041"/>
    <lineage>
        <taxon>Bacteria</taxon>
        <taxon>Pseudomonadati</taxon>
        <taxon>Bacteroidota</taxon>
        <taxon>Cytophagia</taxon>
        <taxon>Cytophagales</taxon>
        <taxon>Spirosomataceae</taxon>
        <taxon>Ravibacter</taxon>
    </lineage>
</organism>
<comment type="caution">
    <text evidence="9">The sequence shown here is derived from an EMBL/GenBank/DDBJ whole genome shotgun (WGS) entry which is preliminary data.</text>
</comment>
<evidence type="ECO:0000256" key="2">
    <source>
        <dbReference type="ARBA" id="ARBA00022448"/>
    </source>
</evidence>
<keyword evidence="2 8" id="KW-0813">Transport</keyword>
<keyword evidence="4 8" id="KW-0653">Protein transport</keyword>
<keyword evidence="7 8" id="KW-0472">Membrane</keyword>
<evidence type="ECO:0000256" key="4">
    <source>
        <dbReference type="ARBA" id="ARBA00022927"/>
    </source>
</evidence>
<keyword evidence="8" id="KW-1003">Cell membrane</keyword>
<dbReference type="NCBIfam" id="TIGR00964">
    <property type="entry name" value="secE_bact"/>
    <property type="match status" value="1"/>
</dbReference>
<dbReference type="InterPro" id="IPR038379">
    <property type="entry name" value="SecE_sf"/>
</dbReference>
<dbReference type="InterPro" id="IPR001901">
    <property type="entry name" value="Translocase_SecE/Sec61-g"/>
</dbReference>
<keyword evidence="10" id="KW-1185">Reference proteome</keyword>
<dbReference type="EMBL" id="BAABEY010000036">
    <property type="protein sequence ID" value="GAA4447333.1"/>
    <property type="molecule type" value="Genomic_DNA"/>
</dbReference>
<protein>
    <recommendedName>
        <fullName evidence="8">Protein translocase subunit SecE</fullName>
    </recommendedName>
</protein>
<evidence type="ECO:0000313" key="10">
    <source>
        <dbReference type="Proteomes" id="UP001501508"/>
    </source>
</evidence>
<dbReference type="InterPro" id="IPR005807">
    <property type="entry name" value="SecE_bac"/>
</dbReference>
<reference evidence="10" key="1">
    <citation type="journal article" date="2019" name="Int. J. Syst. Evol. Microbiol.">
        <title>The Global Catalogue of Microorganisms (GCM) 10K type strain sequencing project: providing services to taxonomists for standard genome sequencing and annotation.</title>
        <authorList>
            <consortium name="The Broad Institute Genomics Platform"/>
            <consortium name="The Broad Institute Genome Sequencing Center for Infectious Disease"/>
            <person name="Wu L."/>
            <person name="Ma J."/>
        </authorList>
    </citation>
    <scope>NUCLEOTIDE SEQUENCE [LARGE SCALE GENOMIC DNA]</scope>
    <source>
        <strain evidence="10">JCM 31920</strain>
    </source>
</reference>
<accession>A0ABP8MDG3</accession>
<sequence length="63" mass="7317">MNRIAEFFKASWEEFTQHVTWPTFKELQANTTLVLIGSLIFALVVGLMDLAFENGLNLFYRSF</sequence>
<name>A0ABP8MDG3_9BACT</name>
<evidence type="ECO:0000256" key="1">
    <source>
        <dbReference type="ARBA" id="ARBA00004370"/>
    </source>
</evidence>
<gene>
    <name evidence="8" type="primary">secE</name>
    <name evidence="9" type="ORF">GCM10023091_42030</name>
</gene>
<keyword evidence="6 8" id="KW-0811">Translocation</keyword>
<proteinExistence type="inferred from homology"/>
<evidence type="ECO:0000256" key="5">
    <source>
        <dbReference type="ARBA" id="ARBA00022989"/>
    </source>
</evidence>
<evidence type="ECO:0000256" key="6">
    <source>
        <dbReference type="ARBA" id="ARBA00023010"/>
    </source>
</evidence>
<dbReference type="Pfam" id="PF00584">
    <property type="entry name" value="SecE"/>
    <property type="match status" value="1"/>
</dbReference>
<comment type="subcellular location">
    <subcellularLocation>
        <location evidence="8">Cell membrane</location>
        <topology evidence="8">Single-pass membrane protein</topology>
    </subcellularLocation>
    <subcellularLocation>
        <location evidence="1">Membrane</location>
    </subcellularLocation>
</comment>
<comment type="subunit">
    <text evidence="8">Component of the Sec protein translocase complex. Heterotrimer consisting of SecY, SecE and SecG subunits. The heterotrimers can form oligomers, although 1 heterotrimer is thought to be able to translocate proteins. Interacts with the ribosome. Interacts with SecDF, and other proteins may be involved. Interacts with SecA.</text>
</comment>
<dbReference type="Proteomes" id="UP001501508">
    <property type="component" value="Unassembled WGS sequence"/>
</dbReference>